<keyword evidence="3" id="KW-1185">Reference proteome</keyword>
<dbReference type="Proteomes" id="UP001153365">
    <property type="component" value="Unassembled WGS sequence"/>
</dbReference>
<comment type="caution">
    <text evidence="2">The sequence shown here is derived from an EMBL/GenBank/DDBJ whole genome shotgun (WGS) entry which is preliminary data.</text>
</comment>
<feature type="region of interest" description="Disordered" evidence="1">
    <location>
        <begin position="140"/>
        <end position="161"/>
    </location>
</feature>
<dbReference type="AlphaFoldDB" id="A0AAV0BWW2"/>
<sequence length="527" mass="61134">MLDLLPKSNSDISGQNSKGISNLQQNIHDDNQNHILTTTNPVNKDCSNQMAKKHNNWEAEDISLIHEWHNPSSPPESAFLFENPYEIQHGGSVLPHSVFMKPKNLINQPSNFQEELNFYFEGPWNSELAEDLADPFHRKEFYPHEGSSKDQTLSSNTNQHKFDGDLHDGIHITSVPNFDEFWSLNPFFLPLENPNLQITHDEPMPEYPAFHFTQNDLWNSPHFSEIGNRVYLNQDSEVLYPKPASSSHNSDSINTVKYVENDNLIDGTEKKHEALKTELELESKEELIKQRKDLINVLMNHYNSCSRGIAQNYVTEKNYGFMSVLGLKLNPEKEAKYKNFIGRKALNFIEKKAPKRGRKKKLGVRQPFEKADTSAISKRKRRKIMDYLLHIKWKDSESLIEKIHEIAYDIEKHTKEELLEGNPRDIENISVMGVNIIKIIAEKYPENEKLGDDESLINYTTNFWKFCLSKNRKMEDILISFFGSIKENTSEESINRFISTKFTKNDKSPDKIFSSIRFNIKENLNVL</sequence>
<evidence type="ECO:0000313" key="3">
    <source>
        <dbReference type="Proteomes" id="UP001153365"/>
    </source>
</evidence>
<dbReference type="EMBL" id="CALTRL010006391">
    <property type="protein sequence ID" value="CAH7690774.1"/>
    <property type="molecule type" value="Genomic_DNA"/>
</dbReference>
<accession>A0AAV0BWW2</accession>
<feature type="compositionally biased region" description="Polar residues" evidence="1">
    <location>
        <begin position="149"/>
        <end position="159"/>
    </location>
</feature>
<evidence type="ECO:0000313" key="2">
    <source>
        <dbReference type="EMBL" id="CAH7690774.1"/>
    </source>
</evidence>
<feature type="compositionally biased region" description="Polar residues" evidence="1">
    <location>
        <begin position="7"/>
        <end position="23"/>
    </location>
</feature>
<evidence type="ECO:0000256" key="1">
    <source>
        <dbReference type="SAM" id="MobiDB-lite"/>
    </source>
</evidence>
<reference evidence="2" key="1">
    <citation type="submission" date="2022-06" db="EMBL/GenBank/DDBJ databases">
        <authorList>
            <consortium name="SYNGENTA / RWTH Aachen University"/>
        </authorList>
    </citation>
    <scope>NUCLEOTIDE SEQUENCE</scope>
</reference>
<protein>
    <submittedName>
        <fullName evidence="2">Expressed protein</fullName>
    </submittedName>
</protein>
<proteinExistence type="predicted"/>
<gene>
    <name evidence="2" type="ORF">PPACK8108_LOCUS26210</name>
</gene>
<organism evidence="2 3">
    <name type="scientific">Phakopsora pachyrhizi</name>
    <name type="common">Asian soybean rust disease fungus</name>
    <dbReference type="NCBI Taxonomy" id="170000"/>
    <lineage>
        <taxon>Eukaryota</taxon>
        <taxon>Fungi</taxon>
        <taxon>Dikarya</taxon>
        <taxon>Basidiomycota</taxon>
        <taxon>Pucciniomycotina</taxon>
        <taxon>Pucciniomycetes</taxon>
        <taxon>Pucciniales</taxon>
        <taxon>Phakopsoraceae</taxon>
        <taxon>Phakopsora</taxon>
    </lineage>
</organism>
<name>A0AAV0BWW2_PHAPC</name>
<feature type="region of interest" description="Disordered" evidence="1">
    <location>
        <begin position="1"/>
        <end position="23"/>
    </location>
</feature>